<proteinExistence type="predicted"/>
<protein>
    <submittedName>
        <fullName evidence="1">Uncharacterized protein</fullName>
    </submittedName>
</protein>
<gene>
    <name evidence="1" type="ORF">Klosneuvirus_1_324</name>
</gene>
<reference evidence="1" key="1">
    <citation type="journal article" date="2017" name="Science">
        <title>Giant viruses with an expanded complement of translation system components.</title>
        <authorList>
            <person name="Schulz F."/>
            <person name="Yutin N."/>
            <person name="Ivanova N.N."/>
            <person name="Ortega D.R."/>
            <person name="Lee T.K."/>
            <person name="Vierheilig J."/>
            <person name="Daims H."/>
            <person name="Horn M."/>
            <person name="Wagner M."/>
            <person name="Jensen G.J."/>
            <person name="Kyrpides N.C."/>
            <person name="Koonin E.V."/>
            <person name="Woyke T."/>
        </authorList>
    </citation>
    <scope>NUCLEOTIDE SEQUENCE</scope>
    <source>
        <strain evidence="1">KNV1</strain>
    </source>
</reference>
<name>A0A1V0SIC1_9VIRU</name>
<evidence type="ECO:0000313" key="1">
    <source>
        <dbReference type="EMBL" id="ARF11467.1"/>
    </source>
</evidence>
<dbReference type="EMBL" id="KY684108">
    <property type="protein sequence ID" value="ARF11467.1"/>
    <property type="molecule type" value="Genomic_DNA"/>
</dbReference>
<sequence length="514" mass="60033">MPEKRSYDYVKSFIESKGCQLVSTEYNGNLKPLQIIMQCGHEMKITFNKFSCVIKDYDCSVCNKILINKKKIVIAGHNFINNAKIKHDNKYDYSNVIYKDCETKVIITCPKHGDFEQTPTQHLRGCGCSPCAYELNGLKYAKTFDYFVQQAIEMHDNKYNYDESSFKNMTTKTIITCIKHGKFEQMPSSHVQGYGCAKCTFEQVSINNSYTTEIFINKAKEIHGNKYDYSKVNYVKSNQKVIIICKIHGEFNQYANAHLQEHGCPYCGNVVKLTTEQFIEESKKIHDDTYEYDDVVYDGIFNNVIIKCKIHGKFEQIAKSHLEGRGCILCGYVKSGMATRKSQQQFIDEAIKLYGDKYDYTNTDYITCDSEITIKCKIHGDYTTTPYYHLRGRECIKCKPSNYSKKSIRWLEYIEKKENIHIQHALNGGEYRIGRYKVDGYCKETNTCFEFFGDYFHGNPKVFKPLDYNKLLKKQFAELLINTNQRIIDIQNKGYIVEFIWEYDWDIIEKQLKI</sequence>
<accession>A0A1V0SIC1</accession>
<organism evidence="1">
    <name type="scientific">Klosneuvirus KNV1</name>
    <dbReference type="NCBI Taxonomy" id="1977640"/>
    <lineage>
        <taxon>Viruses</taxon>
        <taxon>Varidnaviria</taxon>
        <taxon>Bamfordvirae</taxon>
        <taxon>Nucleocytoviricota</taxon>
        <taxon>Megaviricetes</taxon>
        <taxon>Imitervirales</taxon>
        <taxon>Mimiviridae</taxon>
        <taxon>Klosneuvirinae</taxon>
        <taxon>Klosneuvirus</taxon>
    </lineage>
</organism>